<gene>
    <name evidence="2" type="ORF">CP500_006090</name>
</gene>
<dbReference type="AlphaFoldDB" id="A0A2G4F3G7"/>
<name>A0A2G4F3G7_9CYAN</name>
<comment type="caution">
    <text evidence="2">The sequence shown here is derived from an EMBL/GenBank/DDBJ whole genome shotgun (WGS) entry which is preliminary data.</text>
</comment>
<dbReference type="Proteomes" id="UP000226442">
    <property type="component" value="Unassembled WGS sequence"/>
</dbReference>
<feature type="region of interest" description="Disordered" evidence="1">
    <location>
        <begin position="269"/>
        <end position="291"/>
    </location>
</feature>
<dbReference type="RefSeq" id="WP_096828222.1">
    <property type="nucleotide sequence ID" value="NZ_NXIB02000024.1"/>
</dbReference>
<sequence length="699" mass="75663">MSNFFTPEFNNESAIAPWNASLEPTKAIIPKLDANPVLTGGIGQEVNIPTLTPEAYDNIILPDASLTRMASAVNTDSNSSLPDSSVDLLTGQAMSEVYGDLSKFAADPDFAAKLNVPFGENWDAAAAKTLAEGWFQGDFSDIPPVKIVSSGEIGGANGAFAAATDTIYVSKEFLARNAANPVAVADVLLEEIGHSVDARLNVTDSPGDEGAIFGAIVQGKELSEGELQGLKSKDDTATVVLGGEDTTIEMNQQRWTVWRYADWRNSNFNWQRPDGSSDQNGNRPDGKDGIKINWGQGSPFDTANIGFIDKADYFATSGVTTAYFDAGATYKFRVSGDDYIVMSARQVNQQGFNWITPVSQDGKQPQLQRFPNGIFQEYSWTPTQSGQYYVFFQHYEVTGDADIDISWEKTGQAQSDSAPAGFTSVKSAKGVNLYESADKSDYVQVVDLSQGASIKLLTGQQTGDTQTGYYGGTSATFKRNPIESFWNKLSSENANAFSVSNGAFFERVLPFIQPDTELSYPLKFFSSTGYSNVDFLPPVYSYDGSKNVQFAEVNKNNKLKLEIWEDRASITKFDEDTNIKSLENSSAPQAIVGLDPKVVDDGATSRTFIGVKDRDSNGTNETFLILNSKDRTKTAANQILMNFGASKVMALDGSGSTQMTAKGEAEAFVKSSDLSRFGTDGFRIGVARYIPQAIGVVSG</sequence>
<keyword evidence="3" id="KW-1185">Reference proteome</keyword>
<dbReference type="OrthoDB" id="468515at2"/>
<organism evidence="2 3">
    <name type="scientific">Tychonema bourrellyi FEM_GT703</name>
    <dbReference type="NCBI Taxonomy" id="2040638"/>
    <lineage>
        <taxon>Bacteria</taxon>
        <taxon>Bacillati</taxon>
        <taxon>Cyanobacteriota</taxon>
        <taxon>Cyanophyceae</taxon>
        <taxon>Oscillatoriophycideae</taxon>
        <taxon>Oscillatoriales</taxon>
        <taxon>Microcoleaceae</taxon>
        <taxon>Tychonema</taxon>
    </lineage>
</organism>
<accession>A0A2G4F3G7</accession>
<dbReference type="EMBL" id="NXIB02000024">
    <property type="protein sequence ID" value="PHX56299.1"/>
    <property type="molecule type" value="Genomic_DNA"/>
</dbReference>
<proteinExistence type="predicted"/>
<evidence type="ECO:0000256" key="1">
    <source>
        <dbReference type="SAM" id="MobiDB-lite"/>
    </source>
</evidence>
<evidence type="ECO:0000313" key="3">
    <source>
        <dbReference type="Proteomes" id="UP000226442"/>
    </source>
</evidence>
<reference evidence="2" key="1">
    <citation type="submission" date="2017-10" db="EMBL/GenBank/DDBJ databases">
        <title>Draft genome sequence of the planktic cyanobacteria Tychonema bourrellyi isolated from alpine lentic freshwater.</title>
        <authorList>
            <person name="Tett A."/>
            <person name="Armanini F."/>
            <person name="Asnicar F."/>
            <person name="Boscaini A."/>
            <person name="Pasolli E."/>
            <person name="Zolfo M."/>
            <person name="Donati C."/>
            <person name="Salmaso N."/>
            <person name="Segata N."/>
        </authorList>
    </citation>
    <scope>NUCLEOTIDE SEQUENCE</scope>
    <source>
        <strain evidence="2">FEM_GT703</strain>
    </source>
</reference>
<protein>
    <submittedName>
        <fullName evidence="2">Uncharacterized protein</fullName>
    </submittedName>
</protein>
<evidence type="ECO:0000313" key="2">
    <source>
        <dbReference type="EMBL" id="PHX56299.1"/>
    </source>
</evidence>
<feature type="compositionally biased region" description="Polar residues" evidence="1">
    <location>
        <begin position="269"/>
        <end position="282"/>
    </location>
</feature>